<sequence>MARTLDEVLQNLPAERRERLERLGNERLEEYRTLQDLRKARDLTQVRMAETLGVKQENISRLEKRSDLLLSTLRGYVGAMGGTLELVARFPDREPVILSSLFDDDAEPASKQRTPRARVKKHRSAA</sequence>
<dbReference type="Proteomes" id="UP001060123">
    <property type="component" value="Plasmid pWSM1592_1"/>
</dbReference>
<evidence type="ECO:0000313" key="4">
    <source>
        <dbReference type="EMBL" id="UWU16836.1"/>
    </source>
</evidence>
<evidence type="ECO:0000313" key="3">
    <source>
        <dbReference type="EMBL" id="PKA38827.1"/>
    </source>
</evidence>
<dbReference type="InterPro" id="IPR010982">
    <property type="entry name" value="Lambda_DNA-bd_dom_sf"/>
</dbReference>
<proteinExistence type="predicted"/>
<dbReference type="RefSeq" id="WP_051336797.1">
    <property type="nucleotide sequence ID" value="NZ_CP104144.1"/>
</dbReference>
<dbReference type="AlphaFoldDB" id="A0A2N0CYB1"/>
<dbReference type="EMBL" id="CP104144">
    <property type="protein sequence ID" value="UWU16836.1"/>
    <property type="molecule type" value="Genomic_DNA"/>
</dbReference>
<dbReference type="GO" id="GO:0003677">
    <property type="term" value="F:DNA binding"/>
    <property type="evidence" value="ECO:0007669"/>
    <property type="project" value="InterPro"/>
</dbReference>
<dbReference type="SMART" id="SM00530">
    <property type="entry name" value="HTH_XRE"/>
    <property type="match status" value="1"/>
</dbReference>
<dbReference type="EMBL" id="PIQN01000039">
    <property type="protein sequence ID" value="PKA38827.1"/>
    <property type="molecule type" value="Genomic_DNA"/>
</dbReference>
<dbReference type="CDD" id="cd00093">
    <property type="entry name" value="HTH_XRE"/>
    <property type="match status" value="1"/>
</dbReference>
<evidence type="ECO:0000259" key="2">
    <source>
        <dbReference type="PROSITE" id="PS50943"/>
    </source>
</evidence>
<feature type="compositionally biased region" description="Basic residues" evidence="1">
    <location>
        <begin position="113"/>
        <end position="126"/>
    </location>
</feature>
<dbReference type="SUPFAM" id="SSF47413">
    <property type="entry name" value="lambda repressor-like DNA-binding domains"/>
    <property type="match status" value="1"/>
</dbReference>
<dbReference type="STRING" id="1041146.GCA_000427985_04675"/>
<reference evidence="3 5" key="1">
    <citation type="submission" date="2017-11" db="EMBL/GenBank/DDBJ databases">
        <authorList>
            <person name="Han C.G."/>
        </authorList>
    </citation>
    <scope>NUCLEOTIDE SEQUENCE [LARGE SCALE GENOMIC DNA]</scope>
    <source>
        <strain evidence="3 5">HCNT1</strain>
    </source>
</reference>
<dbReference type="Proteomes" id="UP000232164">
    <property type="component" value="Unassembled WGS sequence"/>
</dbReference>
<dbReference type="Gene3D" id="1.10.260.40">
    <property type="entry name" value="lambda repressor-like DNA-binding domains"/>
    <property type="match status" value="1"/>
</dbReference>
<feature type="region of interest" description="Disordered" evidence="1">
    <location>
        <begin position="101"/>
        <end position="126"/>
    </location>
</feature>
<evidence type="ECO:0000313" key="5">
    <source>
        <dbReference type="Proteomes" id="UP000232164"/>
    </source>
</evidence>
<evidence type="ECO:0000313" key="6">
    <source>
        <dbReference type="Proteomes" id="UP001060123"/>
    </source>
</evidence>
<reference evidence="4" key="3">
    <citation type="submission" date="2022-09" db="EMBL/GenBank/DDBJ databases">
        <title>Australian commercial rhizobial inoculants.</title>
        <authorList>
            <person name="Kohlmeier M.G."/>
            <person name="O'Hara G.W."/>
            <person name="Colombi E."/>
            <person name="Ramsay J.P."/>
            <person name="Terpolilli J."/>
        </authorList>
    </citation>
    <scope>NUCLEOTIDE SEQUENCE</scope>
    <source>
        <strain evidence="4">WSM1592</strain>
        <plasmid evidence="4">pWSM1592_1</plasmid>
    </source>
</reference>
<name>A0A2N0CYB1_RHISU</name>
<keyword evidence="6" id="KW-1185">Reference proteome</keyword>
<dbReference type="Pfam" id="PF13744">
    <property type="entry name" value="HTH_37"/>
    <property type="match status" value="1"/>
</dbReference>
<gene>
    <name evidence="3" type="ORF">CWR43_35830</name>
    <name evidence="4" type="ORF">N2599_28835</name>
</gene>
<evidence type="ECO:0000256" key="1">
    <source>
        <dbReference type="SAM" id="MobiDB-lite"/>
    </source>
</evidence>
<geneLocation type="plasmid" evidence="4 6">
    <name>pWSM1592_1</name>
</geneLocation>
<dbReference type="PROSITE" id="PS50943">
    <property type="entry name" value="HTH_CROC1"/>
    <property type="match status" value="1"/>
</dbReference>
<dbReference type="InterPro" id="IPR039554">
    <property type="entry name" value="HigA2-like_HTH"/>
</dbReference>
<reference evidence="3 5" key="2">
    <citation type="submission" date="2017-12" db="EMBL/GenBank/DDBJ databases">
        <title>Genome sequence of Rhizobium sullae HCNT1 isolated from Sulla coronaria nodules and featuring peculiar denitrification phenotypes.</title>
        <authorList>
            <person name="De Diego-Diaz B."/>
            <person name="Treu L."/>
            <person name="Campanaro S."/>
            <person name="Da Silva Duarte V."/>
            <person name="Basaglia M."/>
            <person name="Favaro L."/>
            <person name="Casella S."/>
            <person name="Squartini A."/>
        </authorList>
    </citation>
    <scope>NUCLEOTIDE SEQUENCE [LARGE SCALE GENOMIC DNA]</scope>
    <source>
        <strain evidence="3 5">HCNT1</strain>
    </source>
</reference>
<feature type="domain" description="HTH cro/C1-type" evidence="2">
    <location>
        <begin position="34"/>
        <end position="87"/>
    </location>
</feature>
<organism evidence="3 5">
    <name type="scientific">Rhizobium sullae</name>
    <name type="common">Rhizobium hedysari</name>
    <dbReference type="NCBI Taxonomy" id="50338"/>
    <lineage>
        <taxon>Bacteria</taxon>
        <taxon>Pseudomonadati</taxon>
        <taxon>Pseudomonadota</taxon>
        <taxon>Alphaproteobacteria</taxon>
        <taxon>Hyphomicrobiales</taxon>
        <taxon>Rhizobiaceae</taxon>
        <taxon>Rhizobium/Agrobacterium group</taxon>
        <taxon>Rhizobium</taxon>
    </lineage>
</organism>
<dbReference type="InterPro" id="IPR001387">
    <property type="entry name" value="Cro/C1-type_HTH"/>
</dbReference>
<protein>
    <submittedName>
        <fullName evidence="4">Helix-turn-helix domain-containing protein</fullName>
    </submittedName>
    <submittedName>
        <fullName evidence="3">Transcriptional regulator</fullName>
    </submittedName>
</protein>
<accession>A0A2N0CYB1</accession>
<keyword evidence="4" id="KW-0614">Plasmid</keyword>